<organism evidence="1 2">
    <name type="scientific">Spirosoma arboris</name>
    <dbReference type="NCBI Taxonomy" id="2682092"/>
    <lineage>
        <taxon>Bacteria</taxon>
        <taxon>Pseudomonadati</taxon>
        <taxon>Bacteroidota</taxon>
        <taxon>Cytophagia</taxon>
        <taxon>Cytophagales</taxon>
        <taxon>Cytophagaceae</taxon>
        <taxon>Spirosoma</taxon>
    </lineage>
</organism>
<dbReference type="RefSeq" id="WP_157588660.1">
    <property type="nucleotide sequence ID" value="NZ_WPIN01000013.1"/>
</dbReference>
<sequence length="117" mass="13435">MDQVSYPLFCSVYGQITYCCYSAEYSIDFGALQIWVCQERLRQFACRINQLVQVKSPLHQSPFSHTVDICPPNCDGEAFRFAVDELIDLQTLLNGALVMIDFYQFLDANLFRIETSS</sequence>
<proteinExistence type="predicted"/>
<comment type="caution">
    <text evidence="1">The sequence shown here is derived from an EMBL/GenBank/DDBJ whole genome shotgun (WGS) entry which is preliminary data.</text>
</comment>
<evidence type="ECO:0000313" key="1">
    <source>
        <dbReference type="EMBL" id="MVM33950.1"/>
    </source>
</evidence>
<gene>
    <name evidence="1" type="ORF">GO755_28200</name>
</gene>
<keyword evidence="2" id="KW-1185">Reference proteome</keyword>
<accession>A0A7K1SJG9</accession>
<dbReference type="AlphaFoldDB" id="A0A7K1SJG9"/>
<dbReference type="Proteomes" id="UP000436006">
    <property type="component" value="Unassembled WGS sequence"/>
</dbReference>
<name>A0A7K1SJG9_9BACT</name>
<reference evidence="1 2" key="1">
    <citation type="submission" date="2019-12" db="EMBL/GenBank/DDBJ databases">
        <title>Spirosoma sp. HMF4905 genome sequencing and assembly.</title>
        <authorList>
            <person name="Kang H."/>
            <person name="Cha I."/>
            <person name="Kim H."/>
            <person name="Joh K."/>
        </authorList>
    </citation>
    <scope>NUCLEOTIDE SEQUENCE [LARGE SCALE GENOMIC DNA]</scope>
    <source>
        <strain evidence="1 2">HMF4905</strain>
    </source>
</reference>
<protein>
    <submittedName>
        <fullName evidence="1">Uncharacterized protein</fullName>
    </submittedName>
</protein>
<dbReference type="EMBL" id="WPIN01000013">
    <property type="protein sequence ID" value="MVM33950.1"/>
    <property type="molecule type" value="Genomic_DNA"/>
</dbReference>
<evidence type="ECO:0000313" key="2">
    <source>
        <dbReference type="Proteomes" id="UP000436006"/>
    </source>
</evidence>